<dbReference type="GO" id="GO:0003824">
    <property type="term" value="F:catalytic activity"/>
    <property type="evidence" value="ECO:0007669"/>
    <property type="project" value="TreeGrafter"/>
</dbReference>
<dbReference type="SUPFAM" id="SSF54909">
    <property type="entry name" value="Dimeric alpha+beta barrel"/>
    <property type="match status" value="2"/>
</dbReference>
<evidence type="ECO:0000313" key="3">
    <source>
        <dbReference type="Proteomes" id="UP000321419"/>
    </source>
</evidence>
<organism evidence="2 3">
    <name type="scientific">Pseudoalteromonas espejiana</name>
    <dbReference type="NCBI Taxonomy" id="28107"/>
    <lineage>
        <taxon>Bacteria</taxon>
        <taxon>Pseudomonadati</taxon>
        <taxon>Pseudomonadota</taxon>
        <taxon>Gammaproteobacteria</taxon>
        <taxon>Alteromonadales</taxon>
        <taxon>Pseudoalteromonadaceae</taxon>
        <taxon>Pseudoalteromonas</taxon>
    </lineage>
</organism>
<dbReference type="InterPro" id="IPR011008">
    <property type="entry name" value="Dimeric_a/b-barrel"/>
</dbReference>
<gene>
    <name evidence="2" type="ORF">PES01_28530</name>
</gene>
<reference evidence="2 3" key="1">
    <citation type="submission" date="2019-07" db="EMBL/GenBank/DDBJ databases">
        <title>Whole genome shotgun sequence of Pseudoalteromonas espejiana NBRC 102222.</title>
        <authorList>
            <person name="Hosoyama A."/>
            <person name="Uohara A."/>
            <person name="Ohji S."/>
            <person name="Ichikawa N."/>
        </authorList>
    </citation>
    <scope>NUCLEOTIDE SEQUENCE [LARGE SCALE GENOMIC DNA]</scope>
    <source>
        <strain evidence="2 3">NBRC 102222</strain>
    </source>
</reference>
<protein>
    <recommendedName>
        <fullName evidence="1">ABM domain-containing protein</fullName>
    </recommendedName>
</protein>
<feature type="domain" description="ABM" evidence="1">
    <location>
        <begin position="2"/>
        <end position="90"/>
    </location>
</feature>
<dbReference type="AlphaFoldDB" id="A0A510XYD1"/>
<accession>A0A510XYD1</accession>
<name>A0A510XYD1_9GAMM</name>
<evidence type="ECO:0000259" key="1">
    <source>
        <dbReference type="PROSITE" id="PS51725"/>
    </source>
</evidence>
<dbReference type="Proteomes" id="UP000321419">
    <property type="component" value="Unassembled WGS sequence"/>
</dbReference>
<feature type="domain" description="ABM" evidence="1">
    <location>
        <begin position="114"/>
        <end position="206"/>
    </location>
</feature>
<dbReference type="PANTHER" id="PTHR33336:SF3">
    <property type="entry name" value="ABM DOMAIN-CONTAINING PROTEIN"/>
    <property type="match status" value="1"/>
</dbReference>
<dbReference type="PROSITE" id="PS51725">
    <property type="entry name" value="ABM"/>
    <property type="match status" value="2"/>
</dbReference>
<dbReference type="OrthoDB" id="9812192at2"/>
<dbReference type="EMBL" id="BJUM01000029">
    <property type="protein sequence ID" value="GEK56008.1"/>
    <property type="molecule type" value="Genomic_DNA"/>
</dbReference>
<dbReference type="Pfam" id="PF03992">
    <property type="entry name" value="ABM"/>
    <property type="match status" value="2"/>
</dbReference>
<dbReference type="PANTHER" id="PTHR33336">
    <property type="entry name" value="QUINOL MONOOXYGENASE YGIN-RELATED"/>
    <property type="match status" value="1"/>
</dbReference>
<sequence length="210" mass="24381">MITQIVKFYIKDEHIAQFKALLEVDKQGAKAEPGLLEMRLYQDKNAPGVFFAYERFEDQNAVDYHGAQDYTQTLLNVLPEYSQSAPEVMLLENTAPAPLHESNPKVINPEDDVFILFFIFKIKPSFKNKVIERFATQVEQTRSQEPGNLVFDLYSIENNDDTLVVYEHWRSESDLWDIHFNQPYSIETGELLEQAVIGDMKQYMSFVSEI</sequence>
<proteinExistence type="predicted"/>
<dbReference type="RefSeq" id="WP_089346771.1">
    <property type="nucleotide sequence ID" value="NZ_BJUM01000029.1"/>
</dbReference>
<dbReference type="InterPro" id="IPR007138">
    <property type="entry name" value="ABM_dom"/>
</dbReference>
<dbReference type="InterPro" id="IPR050744">
    <property type="entry name" value="AI-2_Isomerase_LsrG"/>
</dbReference>
<dbReference type="Gene3D" id="3.30.70.100">
    <property type="match status" value="1"/>
</dbReference>
<evidence type="ECO:0000313" key="2">
    <source>
        <dbReference type="EMBL" id="GEK56008.1"/>
    </source>
</evidence>
<comment type="caution">
    <text evidence="2">The sequence shown here is derived from an EMBL/GenBank/DDBJ whole genome shotgun (WGS) entry which is preliminary data.</text>
</comment>
<keyword evidence="3" id="KW-1185">Reference proteome</keyword>